<keyword evidence="5" id="KW-1185">Reference proteome</keyword>
<evidence type="ECO:0000256" key="1">
    <source>
        <dbReference type="SAM" id="MobiDB-lite"/>
    </source>
</evidence>
<accession>A0A329SPM5</accession>
<reference evidence="4 5" key="1">
    <citation type="submission" date="2018-01" db="EMBL/GenBank/DDBJ databases">
        <title>Draft genome of the strawberry crown rot pathogen Phytophthora cactorum.</title>
        <authorList>
            <person name="Armitage A.D."/>
            <person name="Lysoe E."/>
            <person name="Nellist C.F."/>
            <person name="Harrison R.J."/>
            <person name="Brurberg M.B."/>
        </authorList>
    </citation>
    <scope>NUCLEOTIDE SEQUENCE [LARGE SCALE GENOMIC DNA]</scope>
    <source>
        <strain evidence="4 5">10300</strain>
    </source>
</reference>
<comment type="caution">
    <text evidence="4">The sequence shown here is derived from an EMBL/GenBank/DDBJ whole genome shotgun (WGS) entry which is preliminary data.</text>
</comment>
<proteinExistence type="predicted"/>
<protein>
    <submittedName>
        <fullName evidence="4">Uncharacterized protein</fullName>
    </submittedName>
</protein>
<dbReference type="VEuPathDB" id="FungiDB:PC110_g6235"/>
<gene>
    <name evidence="4" type="ORF">PC110_g6235</name>
    <name evidence="2" type="ORF">PC117_g2127</name>
    <name evidence="3" type="ORF">PC129_g9656</name>
</gene>
<feature type="region of interest" description="Disordered" evidence="1">
    <location>
        <begin position="33"/>
        <end position="133"/>
    </location>
</feature>
<dbReference type="EMBL" id="MJFZ01000110">
    <property type="protein sequence ID" value="RAW37532.1"/>
    <property type="molecule type" value="Genomic_DNA"/>
</dbReference>
<evidence type="ECO:0000313" key="3">
    <source>
        <dbReference type="EMBL" id="KAG3219566.1"/>
    </source>
</evidence>
<name>A0A329SPM5_9STRA</name>
<dbReference type="Proteomes" id="UP000251314">
    <property type="component" value="Unassembled WGS sequence"/>
</dbReference>
<dbReference type="EMBL" id="RCMV01000305">
    <property type="protein sequence ID" value="KAG3219566.1"/>
    <property type="molecule type" value="Genomic_DNA"/>
</dbReference>
<evidence type="ECO:0000313" key="2">
    <source>
        <dbReference type="EMBL" id="KAG2953266.1"/>
    </source>
</evidence>
<dbReference type="OrthoDB" id="91990at2759"/>
<feature type="compositionally biased region" description="Basic and acidic residues" evidence="1">
    <location>
        <begin position="95"/>
        <end position="119"/>
    </location>
</feature>
<organism evidence="4 5">
    <name type="scientific">Phytophthora cactorum</name>
    <dbReference type="NCBI Taxonomy" id="29920"/>
    <lineage>
        <taxon>Eukaryota</taxon>
        <taxon>Sar</taxon>
        <taxon>Stramenopiles</taxon>
        <taxon>Oomycota</taxon>
        <taxon>Peronosporomycetes</taxon>
        <taxon>Peronosporales</taxon>
        <taxon>Peronosporaceae</taxon>
        <taxon>Phytophthora</taxon>
    </lineage>
</organism>
<dbReference type="Proteomes" id="UP000760860">
    <property type="component" value="Unassembled WGS sequence"/>
</dbReference>
<dbReference type="Proteomes" id="UP000736787">
    <property type="component" value="Unassembled WGS sequence"/>
</dbReference>
<reference evidence="2" key="2">
    <citation type="submission" date="2018-10" db="EMBL/GenBank/DDBJ databases">
        <title>Effector identification in a new, highly contiguous assembly of the strawberry crown rot pathogen Phytophthora cactorum.</title>
        <authorList>
            <person name="Armitage A.D."/>
            <person name="Nellist C.F."/>
            <person name="Bates H."/>
            <person name="Vickerstaff R.J."/>
            <person name="Harrison R.J."/>
        </authorList>
    </citation>
    <scope>NUCLEOTIDE SEQUENCE</scope>
    <source>
        <strain evidence="2">4040</strain>
        <strain evidence="3">P421</strain>
    </source>
</reference>
<evidence type="ECO:0000313" key="4">
    <source>
        <dbReference type="EMBL" id="RAW37532.1"/>
    </source>
</evidence>
<dbReference type="EMBL" id="RCMK01000027">
    <property type="protein sequence ID" value="KAG2953266.1"/>
    <property type="molecule type" value="Genomic_DNA"/>
</dbReference>
<sequence length="220" mass="24705">MQNQESDSELADRLTLLRLPDADDLEEMLRALDRAKHRHKKADAGSNKFRQRAPTPIEPARRVQKIQVADSGTESGSEESDSDPDSHPRICLATGEDRASKGVDDQKRAKPSQRDRRLVDLAAGDRGTYRSRDHQDAADPVRCSQCISRKHTVSGCWKHLISEKYGKKGHPGDHCFDVCRGCGELHDAGKCPMEEFYNKSADSMIRSNTAVCCQKWSRRC</sequence>
<dbReference type="AlphaFoldDB" id="A0A329SPM5"/>
<evidence type="ECO:0000313" key="5">
    <source>
        <dbReference type="Proteomes" id="UP000251314"/>
    </source>
</evidence>